<dbReference type="PANTHER" id="PTHR47339:SF1">
    <property type="entry name" value="CELL DIVISION CONTROL PROTEIN 24"/>
    <property type="match status" value="1"/>
</dbReference>
<dbReference type="Pfam" id="PF06395">
    <property type="entry name" value="CDC24"/>
    <property type="match status" value="1"/>
</dbReference>
<dbReference type="GO" id="GO:0005634">
    <property type="term" value="C:nucleus"/>
    <property type="evidence" value="ECO:0007669"/>
    <property type="project" value="TreeGrafter"/>
</dbReference>
<dbReference type="CDD" id="cd05992">
    <property type="entry name" value="PB1"/>
    <property type="match status" value="1"/>
</dbReference>
<proteinExistence type="predicted"/>
<feature type="domain" description="DH" evidence="2">
    <location>
        <begin position="328"/>
        <end position="525"/>
    </location>
</feature>
<dbReference type="Pfam" id="PF00621">
    <property type="entry name" value="RhoGEF"/>
    <property type="match status" value="1"/>
</dbReference>
<dbReference type="InterPro" id="IPR035899">
    <property type="entry name" value="DBL_dom_sf"/>
</dbReference>
<evidence type="ECO:0000259" key="2">
    <source>
        <dbReference type="PROSITE" id="PS50010"/>
    </source>
</evidence>
<feature type="region of interest" description="Disordered" evidence="1">
    <location>
        <begin position="845"/>
        <end position="1013"/>
    </location>
</feature>
<dbReference type="Pfam" id="PF00564">
    <property type="entry name" value="PB1"/>
    <property type="match status" value="1"/>
</dbReference>
<dbReference type="Proteomes" id="UP000298327">
    <property type="component" value="Unassembled WGS sequence"/>
</dbReference>
<dbReference type="GO" id="GO:0043332">
    <property type="term" value="C:mating projection tip"/>
    <property type="evidence" value="ECO:0007669"/>
    <property type="project" value="TreeGrafter"/>
</dbReference>
<dbReference type="SUPFAM" id="SSF54277">
    <property type="entry name" value="CAD &amp; PB1 domains"/>
    <property type="match status" value="1"/>
</dbReference>
<dbReference type="SUPFAM" id="SSF50729">
    <property type="entry name" value="PH domain-like"/>
    <property type="match status" value="1"/>
</dbReference>
<evidence type="ECO:0008006" key="6">
    <source>
        <dbReference type="Google" id="ProtNLM"/>
    </source>
</evidence>
<feature type="compositionally biased region" description="Polar residues" evidence="1">
    <location>
        <begin position="746"/>
        <end position="760"/>
    </location>
</feature>
<sequence>MDPDTGQAIIAQVVHRRADCAQAVCAAKMLLRAECTALEGMQRKRRAIAALEVPTQGRYSMRRICIQHLGTVATRNYAAMAGTSKAVTHRPYDGCGSIEEGEQNAKTGEFTRNVIVRAEGAGLGRKKSIISSAAVSIDIPVAHNTLLNKAASQSTSLYQQCSSLRSLLLRIHGFDQFFAISAPPDSSRRSTDPVTQLWDCFALGTPLCYLYNLLPPPAKPIAIETDPSSVEIHTERTKKRAIALFAMQVKQLEQAEQFTVTDLWDRNSTDGLVKVITTVSHLVDRLPEDVFIEAAPLSPPSLSNTESTDSLTPATAFPPVPVNAQEAARNNIVRELVETERKYVQDLEVMQKYANALSQSNTIDQDTIHLLFPNLNKLLNFQRKFLIRLEGTAEMPWKDQRWGLLFTDNVSAPTSYVYSKASAQSGVPILSEEEFAVYEPYCANYTNASDLMLMEEQNLMKFNNLINAKSELPAFLIKPVQRICKYPLLLDSLLKASSPAEYPHYDELKSGSAAAKRITDKINEAQRRAENVQTVQNLSTRVDDWKGHHVSQFGDLLLDDIFTVTKSEVDREYHVFLFERIILCCKEDLGPANGKKVNKSNSILKKPQTPTPLNTPTMAGPSKKKSTPLLLKGRIYLNNVTDAKAHISQGVYSLNVWWKGDDDLEFFTLRCRNEEQVKQWETSVKRLIERVAARRASERSTSRLAYQLANSTSPAPQNRLPPAFNHERGYSTTSQFSAVPSMASHPYSTGGRSYRQQSPYGNDDQVPPPSSGYQHGPSGYPPHDGFDEADDEYEDYPPAMHPASGRATPADLRRGTMTPSLERDFTPAYDRTARAQTEDMNGAVMSTWRNHNPPMMPPPPVTGLPSGPSPRPSMSRLTSTASSMSYASDSSFGNRGPMQRPGMPRQVSSTRLRSTYESAEPRSGAASPQITLGVPPPPLRSRSASQPNAYMPKTAAPPLPTAPWDRSKASTETKRSSGSSHSTNENSEDSPNSSSPVTPFGSSDSSIGRMPHPYQNGHSVVKVKVHYGNDIFVIQVSRTLEFGELVEKVGKKIRLCGPRRDDGPLRVKYEDEEGDLISMRSNEDVDMAFGGKTQVTLHVA</sequence>
<dbReference type="Gene3D" id="1.20.900.10">
    <property type="entry name" value="Dbl homology (DH) domain"/>
    <property type="match status" value="1"/>
</dbReference>
<feature type="compositionally biased region" description="Polar residues" evidence="1">
    <location>
        <begin position="906"/>
        <end position="917"/>
    </location>
</feature>
<dbReference type="Gene3D" id="3.10.20.90">
    <property type="entry name" value="Phosphatidylinositol 3-kinase Catalytic Subunit, Chain A, domain 1"/>
    <property type="match status" value="1"/>
</dbReference>
<reference evidence="4 5" key="1">
    <citation type="submission" date="2019-02" db="EMBL/GenBank/DDBJ databases">
        <title>Genome sequencing of the rare red list fungi Dentipellis fragilis.</title>
        <authorList>
            <person name="Buettner E."/>
            <person name="Kellner H."/>
        </authorList>
    </citation>
    <scope>NUCLEOTIDE SEQUENCE [LARGE SCALE GENOMIC DNA]</scope>
    <source>
        <strain evidence="4 5">DSM 105465</strain>
    </source>
</reference>
<dbReference type="CDD" id="cd00014">
    <property type="entry name" value="CH_SF"/>
    <property type="match status" value="1"/>
</dbReference>
<dbReference type="CDD" id="cd13246">
    <property type="entry name" value="PH_Scd1"/>
    <property type="match status" value="1"/>
</dbReference>
<feature type="compositionally biased region" description="Low complexity" evidence="1">
    <location>
        <begin position="872"/>
        <end position="891"/>
    </location>
</feature>
<dbReference type="EMBL" id="SEOQ01000705">
    <property type="protein sequence ID" value="TFY58068.1"/>
    <property type="molecule type" value="Genomic_DNA"/>
</dbReference>
<dbReference type="Pfam" id="PF15411">
    <property type="entry name" value="PH_10"/>
    <property type="match status" value="1"/>
</dbReference>
<dbReference type="InterPro" id="IPR033511">
    <property type="entry name" value="Cdc24/Scd1_PH_dom"/>
</dbReference>
<keyword evidence="5" id="KW-1185">Reference proteome</keyword>
<dbReference type="InterPro" id="IPR010481">
    <property type="entry name" value="Cdc24/Scd1_N"/>
</dbReference>
<dbReference type="AlphaFoldDB" id="A0A4Y9Y843"/>
<dbReference type="SMART" id="SM00666">
    <property type="entry name" value="PB1"/>
    <property type="match status" value="1"/>
</dbReference>
<dbReference type="GO" id="GO:0000935">
    <property type="term" value="C:division septum"/>
    <property type="evidence" value="ECO:0007669"/>
    <property type="project" value="TreeGrafter"/>
</dbReference>
<comment type="caution">
    <text evidence="4">The sequence shown here is derived from an EMBL/GenBank/DDBJ whole genome shotgun (WGS) entry which is preliminary data.</text>
</comment>
<organism evidence="4 5">
    <name type="scientific">Dentipellis fragilis</name>
    <dbReference type="NCBI Taxonomy" id="205917"/>
    <lineage>
        <taxon>Eukaryota</taxon>
        <taxon>Fungi</taxon>
        <taxon>Dikarya</taxon>
        <taxon>Basidiomycota</taxon>
        <taxon>Agaricomycotina</taxon>
        <taxon>Agaricomycetes</taxon>
        <taxon>Russulales</taxon>
        <taxon>Hericiaceae</taxon>
        <taxon>Dentipellis</taxon>
    </lineage>
</organism>
<accession>A0A4Y9Y843</accession>
<dbReference type="SMART" id="SM00325">
    <property type="entry name" value="RhoGEF"/>
    <property type="match status" value="1"/>
</dbReference>
<dbReference type="PROSITE" id="PS51745">
    <property type="entry name" value="PB1"/>
    <property type="match status" value="1"/>
</dbReference>
<feature type="compositionally biased region" description="Basic and acidic residues" evidence="1">
    <location>
        <begin position="965"/>
        <end position="975"/>
    </location>
</feature>
<name>A0A4Y9Y843_9AGAM</name>
<feature type="region of interest" description="Disordered" evidence="1">
    <location>
        <begin position="596"/>
        <end position="625"/>
    </location>
</feature>
<dbReference type="InterPro" id="IPR011993">
    <property type="entry name" value="PH-like_dom_sf"/>
</dbReference>
<dbReference type="GO" id="GO:0005085">
    <property type="term" value="F:guanyl-nucleotide exchange factor activity"/>
    <property type="evidence" value="ECO:0007669"/>
    <property type="project" value="InterPro"/>
</dbReference>
<dbReference type="Gene3D" id="2.30.29.30">
    <property type="entry name" value="Pleckstrin-homology domain (PH domain)/Phosphotyrosine-binding domain (PTB)"/>
    <property type="match status" value="1"/>
</dbReference>
<feature type="compositionally biased region" description="Low complexity" evidence="1">
    <location>
        <begin position="976"/>
        <end position="996"/>
    </location>
</feature>
<dbReference type="SUPFAM" id="SSF48065">
    <property type="entry name" value="DBL homology domain (DH-domain)"/>
    <property type="match status" value="1"/>
</dbReference>
<dbReference type="InterPro" id="IPR000219">
    <property type="entry name" value="DH_dom"/>
</dbReference>
<dbReference type="STRING" id="205917.A0A4Y9Y843"/>
<evidence type="ECO:0000313" key="4">
    <source>
        <dbReference type="EMBL" id="TFY58068.1"/>
    </source>
</evidence>
<dbReference type="GO" id="GO:0031106">
    <property type="term" value="P:septin ring organization"/>
    <property type="evidence" value="ECO:0007669"/>
    <property type="project" value="TreeGrafter"/>
</dbReference>
<dbReference type="GO" id="GO:0005737">
    <property type="term" value="C:cytoplasm"/>
    <property type="evidence" value="ECO:0007669"/>
    <property type="project" value="TreeGrafter"/>
</dbReference>
<dbReference type="InterPro" id="IPR053793">
    <property type="entry name" value="PB1-like"/>
</dbReference>
<dbReference type="OrthoDB" id="1594986at2759"/>
<feature type="domain" description="PB1" evidence="3">
    <location>
        <begin position="1020"/>
        <end position="1100"/>
    </location>
</feature>
<evidence type="ECO:0000256" key="1">
    <source>
        <dbReference type="SAM" id="MobiDB-lite"/>
    </source>
</evidence>
<dbReference type="InterPro" id="IPR000270">
    <property type="entry name" value="PB1_dom"/>
</dbReference>
<dbReference type="InterPro" id="IPR053026">
    <property type="entry name" value="CDC42_GEF"/>
</dbReference>
<feature type="compositionally biased region" description="Pro residues" evidence="1">
    <location>
        <begin position="854"/>
        <end position="871"/>
    </location>
</feature>
<gene>
    <name evidence="4" type="ORF">EVG20_g8296</name>
</gene>
<dbReference type="GO" id="GO:0030010">
    <property type="term" value="P:establishment of cell polarity"/>
    <property type="evidence" value="ECO:0007669"/>
    <property type="project" value="TreeGrafter"/>
</dbReference>
<dbReference type="PANTHER" id="PTHR47339">
    <property type="entry name" value="CELL DIVISION CONTROL PROTEIN 24"/>
    <property type="match status" value="1"/>
</dbReference>
<dbReference type="CDD" id="cd00160">
    <property type="entry name" value="RhoGEF"/>
    <property type="match status" value="1"/>
</dbReference>
<evidence type="ECO:0000313" key="5">
    <source>
        <dbReference type="Proteomes" id="UP000298327"/>
    </source>
</evidence>
<feature type="region of interest" description="Disordered" evidence="1">
    <location>
        <begin position="708"/>
        <end position="812"/>
    </location>
</feature>
<protein>
    <recommendedName>
        <fullName evidence="6">DH domain-containing protein</fullName>
    </recommendedName>
</protein>
<dbReference type="PROSITE" id="PS50010">
    <property type="entry name" value="DH_2"/>
    <property type="match status" value="1"/>
</dbReference>
<evidence type="ECO:0000259" key="3">
    <source>
        <dbReference type="PROSITE" id="PS51745"/>
    </source>
</evidence>